<evidence type="ECO:0000256" key="5">
    <source>
        <dbReference type="ARBA" id="ARBA00022777"/>
    </source>
</evidence>
<dbReference type="GO" id="GO:0004674">
    <property type="term" value="F:protein serine/threonine kinase activity"/>
    <property type="evidence" value="ECO:0007669"/>
    <property type="project" value="UniProtKB-KW"/>
</dbReference>
<feature type="domain" description="Protein kinase" evidence="9">
    <location>
        <begin position="17"/>
        <end position="271"/>
    </location>
</feature>
<accession>A0AAU8KAI7</accession>
<dbReference type="RefSeq" id="WP_354645368.1">
    <property type="nucleotide sequence ID" value="NZ_CP159873.1"/>
</dbReference>
<dbReference type="GO" id="GO:0005524">
    <property type="term" value="F:ATP binding"/>
    <property type="evidence" value="ECO:0007669"/>
    <property type="project" value="UniProtKB-UniRule"/>
</dbReference>
<dbReference type="PROSITE" id="PS00108">
    <property type="entry name" value="PROTEIN_KINASE_ST"/>
    <property type="match status" value="1"/>
</dbReference>
<evidence type="ECO:0000256" key="7">
    <source>
        <dbReference type="PROSITE-ProRule" id="PRU10141"/>
    </source>
</evidence>
<dbReference type="PROSITE" id="PS00107">
    <property type="entry name" value="PROTEIN_KINASE_ATP"/>
    <property type="match status" value="1"/>
</dbReference>
<dbReference type="PANTHER" id="PTHR43289">
    <property type="entry name" value="MITOGEN-ACTIVATED PROTEIN KINASE KINASE KINASE 20-RELATED"/>
    <property type="match status" value="1"/>
</dbReference>
<dbReference type="Gene3D" id="1.10.510.10">
    <property type="entry name" value="Transferase(Phosphotransferase) domain 1"/>
    <property type="match status" value="1"/>
</dbReference>
<evidence type="ECO:0000256" key="1">
    <source>
        <dbReference type="ARBA" id="ARBA00012513"/>
    </source>
</evidence>
<dbReference type="InterPro" id="IPR011009">
    <property type="entry name" value="Kinase-like_dom_sf"/>
</dbReference>
<dbReference type="InterPro" id="IPR017441">
    <property type="entry name" value="Protein_kinase_ATP_BS"/>
</dbReference>
<dbReference type="AlphaFoldDB" id="A0AAU8KAI7"/>
<dbReference type="CDD" id="cd14014">
    <property type="entry name" value="STKc_PknB_like"/>
    <property type="match status" value="1"/>
</dbReference>
<feature type="region of interest" description="Disordered" evidence="8">
    <location>
        <begin position="271"/>
        <end position="359"/>
    </location>
</feature>
<keyword evidence="2" id="KW-0723">Serine/threonine-protein kinase</keyword>
<gene>
    <name evidence="10" type="ORF">ABWK59_36520</name>
</gene>
<feature type="compositionally biased region" description="Polar residues" evidence="8">
    <location>
        <begin position="321"/>
        <end position="333"/>
    </location>
</feature>
<feature type="binding site" evidence="7">
    <location>
        <position position="46"/>
    </location>
    <ligand>
        <name>ATP</name>
        <dbReference type="ChEBI" id="CHEBI:30616"/>
    </ligand>
</feature>
<feature type="compositionally biased region" description="Low complexity" evidence="8">
    <location>
        <begin position="420"/>
        <end position="456"/>
    </location>
</feature>
<keyword evidence="10" id="KW-0614">Plasmid</keyword>
<organism evidence="10">
    <name type="scientific">Kitasatospora camelliae</name>
    <dbReference type="NCBI Taxonomy" id="3156397"/>
    <lineage>
        <taxon>Bacteria</taxon>
        <taxon>Bacillati</taxon>
        <taxon>Actinomycetota</taxon>
        <taxon>Actinomycetes</taxon>
        <taxon>Kitasatosporales</taxon>
        <taxon>Streptomycetaceae</taxon>
        <taxon>Kitasatospora</taxon>
    </lineage>
</organism>
<dbReference type="EC" id="2.7.11.1" evidence="1"/>
<dbReference type="KEGG" id="kcm:ABWK59_36520"/>
<keyword evidence="3" id="KW-0808">Transferase</keyword>
<evidence type="ECO:0000256" key="4">
    <source>
        <dbReference type="ARBA" id="ARBA00022741"/>
    </source>
</evidence>
<dbReference type="Pfam" id="PF00069">
    <property type="entry name" value="Pkinase"/>
    <property type="match status" value="1"/>
</dbReference>
<evidence type="ECO:0000256" key="6">
    <source>
        <dbReference type="ARBA" id="ARBA00022840"/>
    </source>
</evidence>
<evidence type="ECO:0000256" key="2">
    <source>
        <dbReference type="ARBA" id="ARBA00022527"/>
    </source>
</evidence>
<keyword evidence="6 7" id="KW-0067">ATP-binding</keyword>
<feature type="region of interest" description="Disordered" evidence="8">
    <location>
        <begin position="418"/>
        <end position="456"/>
    </location>
</feature>
<evidence type="ECO:0000259" key="9">
    <source>
        <dbReference type="PROSITE" id="PS50011"/>
    </source>
</evidence>
<geneLocation type="plasmid" evidence="10">
    <name>punmamed1</name>
</geneLocation>
<dbReference type="Gene3D" id="3.30.200.20">
    <property type="entry name" value="Phosphorylase Kinase, domain 1"/>
    <property type="match status" value="1"/>
</dbReference>
<dbReference type="PANTHER" id="PTHR43289:SF6">
    <property type="entry name" value="SERINE_THREONINE-PROTEIN KINASE NEKL-3"/>
    <property type="match status" value="1"/>
</dbReference>
<dbReference type="InterPro" id="IPR000719">
    <property type="entry name" value="Prot_kinase_dom"/>
</dbReference>
<dbReference type="SMART" id="SM00220">
    <property type="entry name" value="S_TKc"/>
    <property type="match status" value="1"/>
</dbReference>
<dbReference type="PROSITE" id="PS50011">
    <property type="entry name" value="PROTEIN_KINASE_DOM"/>
    <property type="match status" value="1"/>
</dbReference>
<keyword evidence="5 10" id="KW-0418">Kinase</keyword>
<dbReference type="EMBL" id="CP159873">
    <property type="protein sequence ID" value="XCM84433.1"/>
    <property type="molecule type" value="Genomic_DNA"/>
</dbReference>
<evidence type="ECO:0000313" key="10">
    <source>
        <dbReference type="EMBL" id="XCM84433.1"/>
    </source>
</evidence>
<evidence type="ECO:0000256" key="3">
    <source>
        <dbReference type="ARBA" id="ARBA00022679"/>
    </source>
</evidence>
<dbReference type="InterPro" id="IPR008271">
    <property type="entry name" value="Ser/Thr_kinase_AS"/>
</dbReference>
<reference evidence="10" key="1">
    <citation type="submission" date="2024-06" db="EMBL/GenBank/DDBJ databases">
        <title>The genome sequences of Kitasatospora sp. strain HUAS MG31.</title>
        <authorList>
            <person name="Mo P."/>
        </authorList>
    </citation>
    <scope>NUCLEOTIDE SEQUENCE</scope>
    <source>
        <strain evidence="10">HUAS MG31</strain>
        <plasmid evidence="10">punmamed1</plasmid>
    </source>
</reference>
<keyword evidence="4 7" id="KW-0547">Nucleotide-binding</keyword>
<sequence>MKEGAQVGEDRLIAGRYRLLEGIGSGGMGTVWRARDELLGRDVAVKELKVRPELSPEETATLLERTRREARSAARISHRNVVVVHDVVQDEGLPCVVMEYVPSRTLGEVLKERGPLPAADAARIGREILAGLRAAHAAGVVHRDVKPGNVLLALDGRVVLTDFGIASVAGTSTLTRTGELVGSVDYLAPELVRGGTPSPASDLWALGVTLFQAVEGVPPFRRPTAIETAMAIATDPPAPALRAGPLTQLIASLLEKEPLGRPTAEVAEALLGDSATGQAKPADGLEDAYARGPEHAHGPGSHLAAGSGAAPARPEARPATGETSTVAQPSGSRLTPDAPTAGHLSDARAPGPADGHLPAVPGVLAAGHLPAVPAAAGPAVRSARRRAGLRWGVAVAVAVVVAGVLVLEPGLRPWRHRAQAGPVTSPAASSPAVPSATGTPSATVSSPAASGSAGPVVVPAGSSIRRDPAGFSLAVPDGWVRSTDAAGRVFYLSPDRAFRIGIHPTTPSGEGVLAELRKQDAAGPRTNPGYRGGSVQPTVFHGTTDAALWLWTWNGYPEDGFGARRVQDISWTEQGRSYDFWVSAPTGRLDEADHHFQVVSATFRIG</sequence>
<dbReference type="SUPFAM" id="SSF56112">
    <property type="entry name" value="Protein kinase-like (PK-like)"/>
    <property type="match status" value="1"/>
</dbReference>
<feature type="compositionally biased region" description="Basic and acidic residues" evidence="8">
    <location>
        <begin position="288"/>
        <end position="297"/>
    </location>
</feature>
<name>A0AAU8KAI7_9ACTN</name>
<feature type="compositionally biased region" description="Low complexity" evidence="8">
    <location>
        <begin position="298"/>
        <end position="319"/>
    </location>
</feature>
<protein>
    <recommendedName>
        <fullName evidence="1">non-specific serine/threonine protein kinase</fullName>
        <ecNumber evidence="1">2.7.11.1</ecNumber>
    </recommendedName>
</protein>
<proteinExistence type="predicted"/>
<evidence type="ECO:0000256" key="8">
    <source>
        <dbReference type="SAM" id="MobiDB-lite"/>
    </source>
</evidence>